<dbReference type="InterPro" id="IPR031939">
    <property type="entry name" value="Adhesin_E-like"/>
</dbReference>
<dbReference type="Proteomes" id="UP001595791">
    <property type="component" value="Unassembled WGS sequence"/>
</dbReference>
<comment type="caution">
    <text evidence="3">The sequence shown here is derived from an EMBL/GenBank/DDBJ whole genome shotgun (WGS) entry which is preliminary data.</text>
</comment>
<reference evidence="4" key="1">
    <citation type="journal article" date="2019" name="Int. J. Syst. Evol. Microbiol.">
        <title>The Global Catalogue of Microorganisms (GCM) 10K type strain sequencing project: providing services to taxonomists for standard genome sequencing and annotation.</title>
        <authorList>
            <consortium name="The Broad Institute Genomics Platform"/>
            <consortium name="The Broad Institute Genome Sequencing Center for Infectious Disease"/>
            <person name="Wu L."/>
            <person name="Ma J."/>
        </authorList>
    </citation>
    <scope>NUCLEOTIDE SEQUENCE [LARGE SCALE GENOMIC DNA]</scope>
    <source>
        <strain evidence="4">LMG 29894</strain>
    </source>
</reference>
<dbReference type="Pfam" id="PF16747">
    <property type="entry name" value="Adhesin_E"/>
    <property type="match status" value="1"/>
</dbReference>
<dbReference type="EMBL" id="JBHSBU010000001">
    <property type="protein sequence ID" value="MFC4160618.1"/>
    <property type="molecule type" value="Genomic_DNA"/>
</dbReference>
<evidence type="ECO:0000313" key="3">
    <source>
        <dbReference type="EMBL" id="MFC4160618.1"/>
    </source>
</evidence>
<evidence type="ECO:0000259" key="2">
    <source>
        <dbReference type="Pfam" id="PF16747"/>
    </source>
</evidence>
<feature type="domain" description="Surface-adhesin protein E-like" evidence="2">
    <location>
        <begin position="35"/>
        <end position="139"/>
    </location>
</feature>
<protein>
    <submittedName>
        <fullName evidence="3">Surface-adhesin E family protein</fullName>
    </submittedName>
</protein>
<gene>
    <name evidence="3" type="ORF">ACFOW7_14860</name>
</gene>
<feature type="signal peptide" evidence="1">
    <location>
        <begin position="1"/>
        <end position="23"/>
    </location>
</feature>
<dbReference type="PROSITE" id="PS51257">
    <property type="entry name" value="PROKAR_LIPOPROTEIN"/>
    <property type="match status" value="1"/>
</dbReference>
<name>A0ABV8MQZ0_9NEIS</name>
<evidence type="ECO:0000256" key="1">
    <source>
        <dbReference type="SAM" id="SignalP"/>
    </source>
</evidence>
<feature type="chain" id="PRO_5045495533" evidence="1">
    <location>
        <begin position="24"/>
        <end position="157"/>
    </location>
</feature>
<dbReference type="RefSeq" id="WP_378165642.1">
    <property type="nucleotide sequence ID" value="NZ_JBHSBU010000001.1"/>
</dbReference>
<accession>A0ABV8MQZ0</accession>
<evidence type="ECO:0000313" key="4">
    <source>
        <dbReference type="Proteomes" id="UP001595791"/>
    </source>
</evidence>
<keyword evidence="1" id="KW-0732">Signal</keyword>
<keyword evidence="4" id="KW-1185">Reference proteome</keyword>
<proteinExistence type="predicted"/>
<organism evidence="3 4">
    <name type="scientific">Chitinimonas lacunae</name>
    <dbReference type="NCBI Taxonomy" id="1963018"/>
    <lineage>
        <taxon>Bacteria</taxon>
        <taxon>Pseudomonadati</taxon>
        <taxon>Pseudomonadota</taxon>
        <taxon>Betaproteobacteria</taxon>
        <taxon>Neisseriales</taxon>
        <taxon>Chitinibacteraceae</taxon>
        <taxon>Chitinimonas</taxon>
    </lineage>
</organism>
<sequence>MKWLLPLALCLALSACKKFDANASDPEPVPDKPDWRLFGQMPDYDVKVDWNSIGHEDVSGDDSYVYVWVLREFKKDQENKEGDTYRKEYSRFAVDCAKSSAAGIAIELHDHEDDEVMRRDVPGYQWEFQPATAQQNYLQNFVYQVCKIARDKEAAAR</sequence>